<dbReference type="InterPro" id="IPR001405">
    <property type="entry name" value="UPF0758"/>
</dbReference>
<dbReference type="GO" id="GO:0006508">
    <property type="term" value="P:proteolysis"/>
    <property type="evidence" value="ECO:0007669"/>
    <property type="project" value="UniProtKB-KW"/>
</dbReference>
<evidence type="ECO:0000256" key="4">
    <source>
        <dbReference type="ARBA" id="ARBA00022801"/>
    </source>
</evidence>
<keyword evidence="2" id="KW-0645">Protease</keyword>
<keyword evidence="3" id="KW-0479">Metal-binding</keyword>
<dbReference type="RefSeq" id="WP_074714171.1">
    <property type="nucleotide sequence ID" value="NZ_FNWV01000001.1"/>
</dbReference>
<feature type="domain" description="MPN" evidence="7">
    <location>
        <begin position="72"/>
        <end position="223"/>
    </location>
</feature>
<dbReference type="InterPro" id="IPR020891">
    <property type="entry name" value="UPF0758_CS"/>
</dbReference>
<dbReference type="PANTHER" id="PTHR30471">
    <property type="entry name" value="DNA REPAIR PROTEIN RADC"/>
    <property type="match status" value="1"/>
</dbReference>
<dbReference type="OrthoDB" id="9804482at2"/>
<dbReference type="PROSITE" id="PS01302">
    <property type="entry name" value="UPF0758"/>
    <property type="match status" value="1"/>
</dbReference>
<reference evidence="8 9" key="1">
    <citation type="submission" date="2016-10" db="EMBL/GenBank/DDBJ databases">
        <authorList>
            <person name="de Groot N.N."/>
        </authorList>
    </citation>
    <scope>NUCLEOTIDE SEQUENCE [LARGE SCALE GENOMIC DNA]</scope>
    <source>
        <strain evidence="8 9">YAD2003</strain>
    </source>
</reference>
<keyword evidence="5" id="KW-0862">Zinc</keyword>
<dbReference type="Pfam" id="PF04002">
    <property type="entry name" value="RadC"/>
    <property type="match status" value="1"/>
</dbReference>
<comment type="similarity">
    <text evidence="1">Belongs to the UPF0758 family.</text>
</comment>
<dbReference type="AlphaFoldDB" id="A0A1H6HX33"/>
<evidence type="ECO:0000256" key="2">
    <source>
        <dbReference type="ARBA" id="ARBA00022670"/>
    </source>
</evidence>
<evidence type="ECO:0000259" key="7">
    <source>
        <dbReference type="PROSITE" id="PS50249"/>
    </source>
</evidence>
<evidence type="ECO:0000256" key="1">
    <source>
        <dbReference type="ARBA" id="ARBA00010243"/>
    </source>
</evidence>
<keyword evidence="4" id="KW-0378">Hydrolase</keyword>
<gene>
    <name evidence="8" type="ORF">SAMN02910265_00341</name>
</gene>
<dbReference type="PANTHER" id="PTHR30471:SF3">
    <property type="entry name" value="UPF0758 PROTEIN YEES-RELATED"/>
    <property type="match status" value="1"/>
</dbReference>
<dbReference type="Gene3D" id="3.40.140.10">
    <property type="entry name" value="Cytidine Deaminase, domain 2"/>
    <property type="match status" value="1"/>
</dbReference>
<name>A0A1H6HX33_RUMFL</name>
<evidence type="ECO:0000313" key="8">
    <source>
        <dbReference type="EMBL" id="SEH39627.1"/>
    </source>
</evidence>
<dbReference type="GO" id="GO:0008237">
    <property type="term" value="F:metallopeptidase activity"/>
    <property type="evidence" value="ECO:0007669"/>
    <property type="project" value="UniProtKB-KW"/>
</dbReference>
<organism evidence="8 9">
    <name type="scientific">Ruminococcus flavefaciens</name>
    <dbReference type="NCBI Taxonomy" id="1265"/>
    <lineage>
        <taxon>Bacteria</taxon>
        <taxon>Bacillati</taxon>
        <taxon>Bacillota</taxon>
        <taxon>Clostridia</taxon>
        <taxon>Eubacteriales</taxon>
        <taxon>Oscillospiraceae</taxon>
        <taxon>Ruminococcus</taxon>
    </lineage>
</organism>
<evidence type="ECO:0000256" key="5">
    <source>
        <dbReference type="ARBA" id="ARBA00022833"/>
    </source>
</evidence>
<dbReference type="GO" id="GO:0046872">
    <property type="term" value="F:metal ion binding"/>
    <property type="evidence" value="ECO:0007669"/>
    <property type="project" value="UniProtKB-KW"/>
</dbReference>
<dbReference type="EMBL" id="FNWV01000001">
    <property type="protein sequence ID" value="SEH39627.1"/>
    <property type="molecule type" value="Genomic_DNA"/>
</dbReference>
<keyword evidence="6" id="KW-0482">Metalloprotease</keyword>
<dbReference type="Proteomes" id="UP000183190">
    <property type="component" value="Unassembled WGS sequence"/>
</dbReference>
<proteinExistence type="inferred from homology"/>
<dbReference type="InterPro" id="IPR037518">
    <property type="entry name" value="MPN"/>
</dbReference>
<evidence type="ECO:0000256" key="6">
    <source>
        <dbReference type="ARBA" id="ARBA00023049"/>
    </source>
</evidence>
<dbReference type="InterPro" id="IPR025657">
    <property type="entry name" value="RadC_JAB"/>
</dbReference>
<protein>
    <submittedName>
        <fullName evidence="8">DNA repair protein RadC</fullName>
    </submittedName>
</protein>
<dbReference type="PROSITE" id="PS50249">
    <property type="entry name" value="MPN"/>
    <property type="match status" value="1"/>
</dbReference>
<evidence type="ECO:0000256" key="3">
    <source>
        <dbReference type="ARBA" id="ARBA00022723"/>
    </source>
</evidence>
<sequence length="237" mass="26219">MADKEKKLRRELLRNKYNDKGFDALTEEEKLELLLSFSCTGDTAQLAKELLSEYGSINALADADTELLMKDKKVSEQASVLIKLIPCLSRTLYLERFKITTLNSSDSAKSFFTSHFIGAVGEQLIITAVNKRFRVVNTKVLAFGSPSQTYASYRDIADFAVKSSCTIFFMAHNHPQGVSRPSDSDILFTKNVSNTLLRLGSVLADHIIIGADSAFSFRESGLIPNFSSSTLTGYSCK</sequence>
<evidence type="ECO:0000313" key="9">
    <source>
        <dbReference type="Proteomes" id="UP000183190"/>
    </source>
</evidence>
<accession>A0A1H6HX33</accession>